<sequence length="358" mass="37919">MKPYSLMLCAALALSACSGDGTNPFMKDEEPAPAPAEPETEPFALPGTSDPQATDPIQRREARAEDSSGTDYGNGFANDFAYDSASDTFQVEGLAFDGDNPPYQYTRGTAVTTLSKPGNSLYAVYEAPTTVPDFLTNSPISQLQHRVIYGVSDTGQTEFAVVRTGSYVGYGFGGFIYQRNNGVVLPTSGQASYGGDYAGLRDFDGRGGLEYVTGDADVAIDFDGFLNNCSGATCADAVRLRISNREIFDVNGNNITATYLSAANSNVPTGFSPLSALETITTRIGPNVMTENGEATGEVFTSRFGDTHLEGNYYLVMSGDHTSGAGGEIVGIVVLEGEDPRGSGITERETGAFIVKRR</sequence>
<dbReference type="EMBL" id="FNEB01000004">
    <property type="protein sequence ID" value="SDI68619.1"/>
    <property type="molecule type" value="Genomic_DNA"/>
</dbReference>
<feature type="chain" id="PRO_5011563375" description="Transferrin-binding protein B C-lobe/N-lobe beta barrel domain-containing protein" evidence="2">
    <location>
        <begin position="19"/>
        <end position="358"/>
    </location>
</feature>
<keyword evidence="2" id="KW-0732">Signal</keyword>
<evidence type="ECO:0008006" key="5">
    <source>
        <dbReference type="Google" id="ProtNLM"/>
    </source>
</evidence>
<protein>
    <recommendedName>
        <fullName evidence="5">Transferrin-binding protein B C-lobe/N-lobe beta barrel domain-containing protein</fullName>
    </recommendedName>
</protein>
<name>A0A1G8MKV6_9RHOB</name>
<dbReference type="OrthoDB" id="7739218at2"/>
<dbReference type="RefSeq" id="WP_090028558.1">
    <property type="nucleotide sequence ID" value="NZ_FNEB01000004.1"/>
</dbReference>
<evidence type="ECO:0000256" key="2">
    <source>
        <dbReference type="SAM" id="SignalP"/>
    </source>
</evidence>
<evidence type="ECO:0000256" key="1">
    <source>
        <dbReference type="SAM" id="MobiDB-lite"/>
    </source>
</evidence>
<accession>A0A1G8MKV6</accession>
<feature type="signal peptide" evidence="2">
    <location>
        <begin position="1"/>
        <end position="18"/>
    </location>
</feature>
<gene>
    <name evidence="3" type="ORF">SAMN05421850_104236</name>
</gene>
<dbReference type="PROSITE" id="PS51257">
    <property type="entry name" value="PROKAR_LIPOPROTEIN"/>
    <property type="match status" value="1"/>
</dbReference>
<dbReference type="STRING" id="490829.SAMN05421850_104236"/>
<organism evidence="3 4">
    <name type="scientific">Lutimaribacter saemankumensis</name>
    <dbReference type="NCBI Taxonomy" id="490829"/>
    <lineage>
        <taxon>Bacteria</taxon>
        <taxon>Pseudomonadati</taxon>
        <taxon>Pseudomonadota</taxon>
        <taxon>Alphaproteobacteria</taxon>
        <taxon>Rhodobacterales</taxon>
        <taxon>Roseobacteraceae</taxon>
        <taxon>Lutimaribacter</taxon>
    </lineage>
</organism>
<evidence type="ECO:0000313" key="3">
    <source>
        <dbReference type="EMBL" id="SDI68619.1"/>
    </source>
</evidence>
<dbReference type="Proteomes" id="UP000199340">
    <property type="component" value="Unassembled WGS sequence"/>
</dbReference>
<reference evidence="3 4" key="1">
    <citation type="submission" date="2016-10" db="EMBL/GenBank/DDBJ databases">
        <authorList>
            <person name="de Groot N.N."/>
        </authorList>
    </citation>
    <scope>NUCLEOTIDE SEQUENCE [LARGE SCALE GENOMIC DNA]</scope>
    <source>
        <strain evidence="3 4">DSM 28010</strain>
    </source>
</reference>
<dbReference type="AlphaFoldDB" id="A0A1G8MKV6"/>
<keyword evidence="4" id="KW-1185">Reference proteome</keyword>
<proteinExistence type="predicted"/>
<feature type="compositionally biased region" description="Basic and acidic residues" evidence="1">
    <location>
        <begin position="57"/>
        <end position="66"/>
    </location>
</feature>
<feature type="region of interest" description="Disordered" evidence="1">
    <location>
        <begin position="20"/>
        <end position="72"/>
    </location>
</feature>
<evidence type="ECO:0000313" key="4">
    <source>
        <dbReference type="Proteomes" id="UP000199340"/>
    </source>
</evidence>